<proteinExistence type="predicted"/>
<reference evidence="2" key="1">
    <citation type="journal article" date="2021" name="bioRxiv">
        <title>Whole Genome Assembly and Annotation of Northern Wild Rice, Zizania palustris L., Supports a Whole Genome Duplication in the Zizania Genus.</title>
        <authorList>
            <person name="Haas M."/>
            <person name="Kono T."/>
            <person name="Macchietto M."/>
            <person name="Millas R."/>
            <person name="McGilp L."/>
            <person name="Shao M."/>
            <person name="Duquette J."/>
            <person name="Hirsch C.N."/>
            <person name="Kimball J."/>
        </authorList>
    </citation>
    <scope>NUCLEOTIDE SEQUENCE</scope>
    <source>
        <tissue evidence="2">Fresh leaf tissue</tissue>
    </source>
</reference>
<name>A0A8J5S6V2_ZIZPA</name>
<keyword evidence="3" id="KW-1185">Reference proteome</keyword>
<accession>A0A8J5S6V2</accession>
<dbReference type="AlphaFoldDB" id="A0A8J5S6V2"/>
<evidence type="ECO:0000313" key="2">
    <source>
        <dbReference type="EMBL" id="KAG8061692.1"/>
    </source>
</evidence>
<evidence type="ECO:0000256" key="1">
    <source>
        <dbReference type="SAM" id="MobiDB-lite"/>
    </source>
</evidence>
<dbReference type="Proteomes" id="UP000729402">
    <property type="component" value="Unassembled WGS sequence"/>
</dbReference>
<feature type="region of interest" description="Disordered" evidence="1">
    <location>
        <begin position="1"/>
        <end position="34"/>
    </location>
</feature>
<dbReference type="EMBL" id="JAAALK010000286">
    <property type="protein sequence ID" value="KAG8061692.1"/>
    <property type="molecule type" value="Genomic_DNA"/>
</dbReference>
<evidence type="ECO:0000313" key="3">
    <source>
        <dbReference type="Proteomes" id="UP000729402"/>
    </source>
</evidence>
<organism evidence="2 3">
    <name type="scientific">Zizania palustris</name>
    <name type="common">Northern wild rice</name>
    <dbReference type="NCBI Taxonomy" id="103762"/>
    <lineage>
        <taxon>Eukaryota</taxon>
        <taxon>Viridiplantae</taxon>
        <taxon>Streptophyta</taxon>
        <taxon>Embryophyta</taxon>
        <taxon>Tracheophyta</taxon>
        <taxon>Spermatophyta</taxon>
        <taxon>Magnoliopsida</taxon>
        <taxon>Liliopsida</taxon>
        <taxon>Poales</taxon>
        <taxon>Poaceae</taxon>
        <taxon>BOP clade</taxon>
        <taxon>Oryzoideae</taxon>
        <taxon>Oryzeae</taxon>
        <taxon>Zizaniinae</taxon>
        <taxon>Zizania</taxon>
    </lineage>
</organism>
<sequence length="75" mass="8255">MKVEWKGGTEMQKLPKSQAGEKRRNSQRAAAAGFSCGDLREEIEEPHYIITKSASNLQIGARGQPEMIPISSLVL</sequence>
<reference evidence="2" key="2">
    <citation type="submission" date="2021-02" db="EMBL/GenBank/DDBJ databases">
        <authorList>
            <person name="Kimball J.A."/>
            <person name="Haas M.W."/>
            <person name="Macchietto M."/>
            <person name="Kono T."/>
            <person name="Duquette J."/>
            <person name="Shao M."/>
        </authorList>
    </citation>
    <scope>NUCLEOTIDE SEQUENCE</scope>
    <source>
        <tissue evidence="2">Fresh leaf tissue</tissue>
    </source>
</reference>
<gene>
    <name evidence="2" type="ORF">GUJ93_ZPchr0003g17622</name>
</gene>
<protein>
    <submittedName>
        <fullName evidence="2">Uncharacterized protein</fullName>
    </submittedName>
</protein>
<comment type="caution">
    <text evidence="2">The sequence shown here is derived from an EMBL/GenBank/DDBJ whole genome shotgun (WGS) entry which is preliminary data.</text>
</comment>